<keyword evidence="1" id="KW-1133">Transmembrane helix</keyword>
<dbReference type="AlphaFoldDB" id="A0A840Y4A9"/>
<accession>A0A840Y4A9</accession>
<organism evidence="2 3">
    <name type="scientific">Muricoccus pecuniae</name>
    <dbReference type="NCBI Taxonomy" id="693023"/>
    <lineage>
        <taxon>Bacteria</taxon>
        <taxon>Pseudomonadati</taxon>
        <taxon>Pseudomonadota</taxon>
        <taxon>Alphaproteobacteria</taxon>
        <taxon>Acetobacterales</taxon>
        <taxon>Roseomonadaceae</taxon>
        <taxon>Muricoccus</taxon>
    </lineage>
</organism>
<feature type="transmembrane region" description="Helical" evidence="1">
    <location>
        <begin position="20"/>
        <end position="41"/>
    </location>
</feature>
<name>A0A840Y4A9_9PROT</name>
<proteinExistence type="predicted"/>
<protein>
    <submittedName>
        <fullName evidence="2">Uncharacterized protein</fullName>
    </submittedName>
</protein>
<comment type="caution">
    <text evidence="2">The sequence shown here is derived from an EMBL/GenBank/DDBJ whole genome shotgun (WGS) entry which is preliminary data.</text>
</comment>
<evidence type="ECO:0000313" key="3">
    <source>
        <dbReference type="Proteomes" id="UP000580654"/>
    </source>
</evidence>
<dbReference type="Proteomes" id="UP000580654">
    <property type="component" value="Unassembled WGS sequence"/>
</dbReference>
<keyword evidence="3" id="KW-1185">Reference proteome</keyword>
<evidence type="ECO:0000256" key="1">
    <source>
        <dbReference type="SAM" id="Phobius"/>
    </source>
</evidence>
<dbReference type="RefSeq" id="WP_281394507.1">
    <property type="nucleotide sequence ID" value="NZ_JACIJD010000019.1"/>
</dbReference>
<gene>
    <name evidence="2" type="ORF">FHS87_003624</name>
</gene>
<reference evidence="2 3" key="1">
    <citation type="submission" date="2020-08" db="EMBL/GenBank/DDBJ databases">
        <title>Genomic Encyclopedia of Type Strains, Phase IV (KMG-IV): sequencing the most valuable type-strain genomes for metagenomic binning, comparative biology and taxonomic classification.</title>
        <authorList>
            <person name="Goeker M."/>
        </authorList>
    </citation>
    <scope>NUCLEOTIDE SEQUENCE [LARGE SCALE GENOMIC DNA]</scope>
    <source>
        <strain evidence="2 3">DSM 25622</strain>
    </source>
</reference>
<sequence length="43" mass="4640">MRLRPPLLLRDPLDLSAGALTRLGWALAVSALLWAAVLWALSA</sequence>
<keyword evidence="1" id="KW-0472">Membrane</keyword>
<keyword evidence="1" id="KW-0812">Transmembrane</keyword>
<dbReference type="EMBL" id="JACIJD010000019">
    <property type="protein sequence ID" value="MBB5695565.1"/>
    <property type="molecule type" value="Genomic_DNA"/>
</dbReference>
<evidence type="ECO:0000313" key="2">
    <source>
        <dbReference type="EMBL" id="MBB5695565.1"/>
    </source>
</evidence>